<dbReference type="EMBL" id="JH880632">
    <property type="protein sequence ID" value="ELR60069.1"/>
    <property type="molecule type" value="Genomic_DNA"/>
</dbReference>
<dbReference type="InterPro" id="IPR001909">
    <property type="entry name" value="KRAB"/>
</dbReference>
<reference evidence="2 3" key="1">
    <citation type="journal article" date="2012" name="Nat. Genet.">
        <title>The yak genome and adaptation to life at high altitude.</title>
        <authorList>
            <person name="Qiu Q."/>
            <person name="Zhang G."/>
            <person name="Ma T."/>
            <person name="Qian W."/>
            <person name="Wang J."/>
            <person name="Ye Z."/>
            <person name="Cao C."/>
            <person name="Hu Q."/>
            <person name="Kim J."/>
            <person name="Larkin D.M."/>
            <person name="Auvil L."/>
            <person name="Capitanu B."/>
            <person name="Ma J."/>
            <person name="Lewin H.A."/>
            <person name="Qian X."/>
            <person name="Lang Y."/>
            <person name="Zhou R."/>
            <person name="Wang L."/>
            <person name="Wang K."/>
            <person name="Xia J."/>
            <person name="Liao S."/>
            <person name="Pan S."/>
            <person name="Lu X."/>
            <person name="Hou H."/>
            <person name="Wang Y."/>
            <person name="Zang X."/>
            <person name="Yin Y."/>
            <person name="Ma H."/>
            <person name="Zhang J."/>
            <person name="Wang Z."/>
            <person name="Zhang Y."/>
            <person name="Zhang D."/>
            <person name="Yonezawa T."/>
            <person name="Hasegawa M."/>
            <person name="Zhong Y."/>
            <person name="Liu W."/>
            <person name="Zhang Y."/>
            <person name="Huang Z."/>
            <person name="Zhang S."/>
            <person name="Long R."/>
            <person name="Yang H."/>
            <person name="Wang J."/>
            <person name="Lenstra J.A."/>
            <person name="Cooper D.N."/>
            <person name="Wu Y."/>
            <person name="Wang J."/>
            <person name="Shi P."/>
            <person name="Wang J."/>
            <person name="Liu J."/>
        </authorList>
    </citation>
    <scope>NUCLEOTIDE SEQUENCE [LARGE SCALE GENOMIC DNA]</scope>
    <source>
        <strain evidence="3">yakQH1</strain>
    </source>
</reference>
<dbReference type="Gene3D" id="6.10.140.140">
    <property type="match status" value="1"/>
</dbReference>
<dbReference type="GO" id="GO:0006355">
    <property type="term" value="P:regulation of DNA-templated transcription"/>
    <property type="evidence" value="ECO:0007669"/>
    <property type="project" value="InterPro"/>
</dbReference>
<evidence type="ECO:0000313" key="2">
    <source>
        <dbReference type="EMBL" id="ELR60069.1"/>
    </source>
</evidence>
<feature type="non-terminal residue" evidence="2">
    <location>
        <position position="46"/>
    </location>
</feature>
<dbReference type="PANTHER" id="PTHR23232:SF158">
    <property type="entry name" value="KRAB DOMAIN-CONTAINING PROTEIN 5"/>
    <property type="match status" value="1"/>
</dbReference>
<dbReference type="AlphaFoldDB" id="L8IXE1"/>
<dbReference type="PROSITE" id="PS50805">
    <property type="entry name" value="KRAB"/>
    <property type="match status" value="1"/>
</dbReference>
<dbReference type="SUPFAM" id="SSF109640">
    <property type="entry name" value="KRAB domain (Kruppel-associated box)"/>
    <property type="match status" value="1"/>
</dbReference>
<gene>
    <name evidence="2" type="ORF">M91_18317</name>
</gene>
<dbReference type="CDD" id="cd07765">
    <property type="entry name" value="KRAB_A-box"/>
    <property type="match status" value="1"/>
</dbReference>
<evidence type="ECO:0000259" key="1">
    <source>
        <dbReference type="PROSITE" id="PS50805"/>
    </source>
</evidence>
<protein>
    <submittedName>
        <fullName evidence="2">Zinc finger protein 701</fullName>
    </submittedName>
</protein>
<dbReference type="Proteomes" id="UP000011080">
    <property type="component" value="Unassembled WGS sequence"/>
</dbReference>
<dbReference type="InterPro" id="IPR050169">
    <property type="entry name" value="Krueppel_C2H2_ZnF"/>
</dbReference>
<accession>L8IXE1</accession>
<dbReference type="SMART" id="SM00349">
    <property type="entry name" value="KRAB"/>
    <property type="match status" value="1"/>
</dbReference>
<proteinExistence type="predicted"/>
<dbReference type="InterPro" id="IPR036051">
    <property type="entry name" value="KRAB_dom_sf"/>
</dbReference>
<organism evidence="2 3">
    <name type="scientific">Bos mutus</name>
    <name type="common">wild yak</name>
    <dbReference type="NCBI Taxonomy" id="72004"/>
    <lineage>
        <taxon>Eukaryota</taxon>
        <taxon>Metazoa</taxon>
        <taxon>Chordata</taxon>
        <taxon>Craniata</taxon>
        <taxon>Vertebrata</taxon>
        <taxon>Euteleostomi</taxon>
        <taxon>Mammalia</taxon>
        <taxon>Eutheria</taxon>
        <taxon>Laurasiatheria</taxon>
        <taxon>Artiodactyla</taxon>
        <taxon>Ruminantia</taxon>
        <taxon>Pecora</taxon>
        <taxon>Bovidae</taxon>
        <taxon>Bovinae</taxon>
        <taxon>Bos</taxon>
    </lineage>
</organism>
<name>L8IXE1_9CETA</name>
<sequence>QEQMTLKDVAIKFMHEEWECLDPAQRALFRNVLWETYRNLISVETS</sequence>
<feature type="non-terminal residue" evidence="2">
    <location>
        <position position="1"/>
    </location>
</feature>
<evidence type="ECO:0000313" key="3">
    <source>
        <dbReference type="Proteomes" id="UP000011080"/>
    </source>
</evidence>
<dbReference type="Pfam" id="PF01352">
    <property type="entry name" value="KRAB"/>
    <property type="match status" value="1"/>
</dbReference>
<feature type="domain" description="KRAB" evidence="1">
    <location>
        <begin position="4"/>
        <end position="46"/>
    </location>
</feature>
<dbReference type="PANTHER" id="PTHR23232">
    <property type="entry name" value="KRAB DOMAIN C2H2 ZINC FINGER"/>
    <property type="match status" value="1"/>
</dbReference>